<reference evidence="1 2" key="1">
    <citation type="journal article" date="2016" name="Int. J. Syst. Evol. Microbiol.">
        <title>Peptococcus simiae sp. nov., isolated from rhesus macaque faeces and emended description of the genus Peptococcus.</title>
        <authorList>
            <person name="Shkoporov A.N."/>
            <person name="Efimov B.A."/>
            <person name="Kondova I."/>
            <person name="Ouwerling B."/>
            <person name="Chaplin A.V."/>
            <person name="Shcherbakova V.A."/>
            <person name="Langermans J.A.M."/>
        </authorList>
    </citation>
    <scope>NUCLEOTIDE SEQUENCE [LARGE SCALE GENOMIC DNA]</scope>
    <source>
        <strain evidence="1 2">M108</strain>
    </source>
</reference>
<proteinExistence type="predicted"/>
<gene>
    <name evidence="1" type="ORF">ACKQTC_00640</name>
</gene>
<dbReference type="Proteomes" id="UP001631949">
    <property type="component" value="Unassembled WGS sequence"/>
</dbReference>
<protein>
    <submittedName>
        <fullName evidence="1">Uncharacterized protein</fullName>
    </submittedName>
</protein>
<accession>A0ABW9GW16</accession>
<sequence>MAVFDQIDDLQEAARQVVFDLAQAGELPTEADIRPFRAAWMQWTQAVRFADEAGLVPYEARLALALTYPDQTGDLGQLIDRAGLVRALAEAAGDGEKRRQLAAYGEHLLAWHHAVAGQMTGGR</sequence>
<evidence type="ECO:0000313" key="1">
    <source>
        <dbReference type="EMBL" id="MFM9412884.1"/>
    </source>
</evidence>
<name>A0ABW9GW16_9FIRM</name>
<evidence type="ECO:0000313" key="2">
    <source>
        <dbReference type="Proteomes" id="UP001631949"/>
    </source>
</evidence>
<dbReference type="RefSeq" id="WP_408976513.1">
    <property type="nucleotide sequence ID" value="NZ_JBJUVG010000001.1"/>
</dbReference>
<organism evidence="1 2">
    <name type="scientific">Peptococcus simiae</name>
    <dbReference type="NCBI Taxonomy" id="1643805"/>
    <lineage>
        <taxon>Bacteria</taxon>
        <taxon>Bacillati</taxon>
        <taxon>Bacillota</taxon>
        <taxon>Clostridia</taxon>
        <taxon>Eubacteriales</taxon>
        <taxon>Peptococcaceae</taxon>
        <taxon>Peptococcus</taxon>
    </lineage>
</organism>
<keyword evidence="2" id="KW-1185">Reference proteome</keyword>
<dbReference type="EMBL" id="JBJUVG010000001">
    <property type="protein sequence ID" value="MFM9412884.1"/>
    <property type="molecule type" value="Genomic_DNA"/>
</dbReference>
<comment type="caution">
    <text evidence="1">The sequence shown here is derived from an EMBL/GenBank/DDBJ whole genome shotgun (WGS) entry which is preliminary data.</text>
</comment>